<dbReference type="SUPFAM" id="SSF52540">
    <property type="entry name" value="P-loop containing nucleoside triphosphate hydrolases"/>
    <property type="match status" value="1"/>
</dbReference>
<feature type="transmembrane region" description="Helical" evidence="7">
    <location>
        <begin position="25"/>
        <end position="46"/>
    </location>
</feature>
<dbReference type="SMART" id="SM00382">
    <property type="entry name" value="AAA"/>
    <property type="match status" value="1"/>
</dbReference>
<evidence type="ECO:0000256" key="2">
    <source>
        <dbReference type="ARBA" id="ARBA00022692"/>
    </source>
</evidence>
<dbReference type="InterPro" id="IPR017871">
    <property type="entry name" value="ABC_transporter-like_CS"/>
</dbReference>
<evidence type="ECO:0000256" key="7">
    <source>
        <dbReference type="SAM" id="Phobius"/>
    </source>
</evidence>
<feature type="transmembrane region" description="Helical" evidence="7">
    <location>
        <begin position="135"/>
        <end position="157"/>
    </location>
</feature>
<sequence length="601" mass="67136">MVKTLVNFLNLYWKSLREFFKASPLYATILFILVPIQSVLPAATIAGSQALLTALSHHDSPLAPAVVWSVSVIALGIAGPVVTLTQGLLTDQLVAHINLALMAHSKKLKGIATFETATYYDELEFIRSQASWRPVNLIVFGLDLLRGTLSIVSYIVLLSQFNFVVILLVLLPIIPQAIFTYKIQQDAFETMVDRSPQSRKMQYYAKTLLANTDAKEVRIFNAFDFFIKKYQHTFQQIHRRLSQVRLKQMRISGVYAFINGVALVASLYLVIVGIQNGNYPVASLLTFAVTVVSLSQSLGSLVESSSLLYDTLLFMQKYYQFLNKKDALTTPQNAAALPDKPFAIEFRDVSFAYPETNHKTVLQHVNFKLDPGTTVAVVGENGSGKSTLVKLLLRLYDVSSGQILIDGTPIEQLNVDAYRHQIRVVFQDYSKFNLSLLESVGIADLPNFNAQNVELALKKASAWDNFSNQQIDLQTHFGKQYEDGIEISGGQWQKIAIARAFLNDDHAHLAILDEPTAAIDPRSEFEIYQHFAELSQNKTVLFVTHRLSSVTMADKVLFLKAGKVVGFAPHQVLMQTNAAYAEMYRMQAEGYVKGLSQSETE</sequence>
<evidence type="ECO:0000313" key="10">
    <source>
        <dbReference type="EMBL" id="NVO89407.1"/>
    </source>
</evidence>
<dbReference type="Pfam" id="PF00005">
    <property type="entry name" value="ABC_tran"/>
    <property type="match status" value="1"/>
</dbReference>
<dbReference type="InterPro" id="IPR003439">
    <property type="entry name" value="ABC_transporter-like_ATP-bd"/>
</dbReference>
<keyword evidence="5 7" id="KW-1133">Transmembrane helix</keyword>
<dbReference type="RefSeq" id="WP_176818626.1">
    <property type="nucleotide sequence ID" value="NZ_JABXWP010000027.1"/>
</dbReference>
<evidence type="ECO:0000259" key="8">
    <source>
        <dbReference type="PROSITE" id="PS50893"/>
    </source>
</evidence>
<feature type="domain" description="ABC transporter" evidence="8">
    <location>
        <begin position="344"/>
        <end position="586"/>
    </location>
</feature>
<dbReference type="Gene3D" id="3.40.50.300">
    <property type="entry name" value="P-loop containing nucleotide triphosphate hydrolases"/>
    <property type="match status" value="1"/>
</dbReference>
<evidence type="ECO:0000256" key="3">
    <source>
        <dbReference type="ARBA" id="ARBA00022741"/>
    </source>
</evidence>
<dbReference type="PANTHER" id="PTHR43394">
    <property type="entry name" value="ATP-DEPENDENT PERMEASE MDL1, MITOCHONDRIAL"/>
    <property type="match status" value="1"/>
</dbReference>
<feature type="transmembrane region" description="Helical" evidence="7">
    <location>
        <begin position="254"/>
        <end position="275"/>
    </location>
</feature>
<feature type="domain" description="ABC transmembrane type-1" evidence="9">
    <location>
        <begin position="142"/>
        <end position="310"/>
    </location>
</feature>
<dbReference type="GO" id="GO:0005524">
    <property type="term" value="F:ATP binding"/>
    <property type="evidence" value="ECO:0007669"/>
    <property type="project" value="UniProtKB-KW"/>
</dbReference>
<dbReference type="InterPro" id="IPR011527">
    <property type="entry name" value="ABC1_TM_dom"/>
</dbReference>
<dbReference type="InterPro" id="IPR027417">
    <property type="entry name" value="P-loop_NTPase"/>
</dbReference>
<dbReference type="GO" id="GO:0015421">
    <property type="term" value="F:ABC-type oligopeptide transporter activity"/>
    <property type="evidence" value="ECO:0007669"/>
    <property type="project" value="TreeGrafter"/>
</dbReference>
<dbReference type="GO" id="GO:0016887">
    <property type="term" value="F:ATP hydrolysis activity"/>
    <property type="evidence" value="ECO:0007669"/>
    <property type="project" value="InterPro"/>
</dbReference>
<comment type="caution">
    <text evidence="10">The sequence shown here is derived from an EMBL/GenBank/DDBJ whole genome shotgun (WGS) entry which is preliminary data.</text>
</comment>
<keyword evidence="6 7" id="KW-0472">Membrane</keyword>
<evidence type="ECO:0000313" key="11">
    <source>
        <dbReference type="Proteomes" id="UP000542889"/>
    </source>
</evidence>
<dbReference type="Proteomes" id="UP000542889">
    <property type="component" value="Unassembled WGS sequence"/>
</dbReference>
<dbReference type="SUPFAM" id="SSF90123">
    <property type="entry name" value="ABC transporter transmembrane region"/>
    <property type="match status" value="1"/>
</dbReference>
<dbReference type="InterPro" id="IPR036640">
    <property type="entry name" value="ABC1_TM_sf"/>
</dbReference>
<feature type="transmembrane region" description="Helical" evidence="7">
    <location>
        <begin position="163"/>
        <end position="181"/>
    </location>
</feature>
<reference evidence="10 11" key="1">
    <citation type="submission" date="2020-06" db="EMBL/GenBank/DDBJ databases">
        <title>Lactobacillus rhamnosus QC,genome.</title>
        <authorList>
            <person name="Yi H."/>
            <person name="Jin M."/>
        </authorList>
    </citation>
    <scope>NUCLEOTIDE SEQUENCE [LARGE SCALE GENOMIC DNA]</scope>
    <source>
        <strain evidence="10 11">QC</strain>
    </source>
</reference>
<dbReference type="PROSITE" id="PS50893">
    <property type="entry name" value="ABC_TRANSPORTER_2"/>
    <property type="match status" value="1"/>
</dbReference>
<evidence type="ECO:0000256" key="1">
    <source>
        <dbReference type="ARBA" id="ARBA00004651"/>
    </source>
</evidence>
<feature type="transmembrane region" description="Helical" evidence="7">
    <location>
        <begin position="66"/>
        <end position="89"/>
    </location>
</feature>
<keyword evidence="4 10" id="KW-0067">ATP-binding</keyword>
<keyword evidence="2 7" id="KW-0812">Transmembrane</keyword>
<accession>A0A7Y7QHW2</accession>
<comment type="subcellular location">
    <subcellularLocation>
        <location evidence="1">Cell membrane</location>
        <topology evidence="1">Multi-pass membrane protein</topology>
    </subcellularLocation>
</comment>
<dbReference type="PROSITE" id="PS00211">
    <property type="entry name" value="ABC_TRANSPORTER_1"/>
    <property type="match status" value="1"/>
</dbReference>
<dbReference type="InterPro" id="IPR039421">
    <property type="entry name" value="Type_1_exporter"/>
</dbReference>
<dbReference type="GO" id="GO:0005886">
    <property type="term" value="C:plasma membrane"/>
    <property type="evidence" value="ECO:0007669"/>
    <property type="project" value="UniProtKB-SubCell"/>
</dbReference>
<dbReference type="Gene3D" id="1.20.1560.10">
    <property type="entry name" value="ABC transporter type 1, transmembrane domain"/>
    <property type="match status" value="1"/>
</dbReference>
<organism evidence="10 11">
    <name type="scientific">Lacticaseibacillus rhamnosus</name>
    <name type="common">Lactobacillus rhamnosus</name>
    <dbReference type="NCBI Taxonomy" id="47715"/>
    <lineage>
        <taxon>Bacteria</taxon>
        <taxon>Bacillati</taxon>
        <taxon>Bacillota</taxon>
        <taxon>Bacilli</taxon>
        <taxon>Lactobacillales</taxon>
        <taxon>Lactobacillaceae</taxon>
        <taxon>Lacticaseibacillus</taxon>
    </lineage>
</organism>
<dbReference type="AlphaFoldDB" id="A0A7Y7QHW2"/>
<evidence type="ECO:0000259" key="9">
    <source>
        <dbReference type="PROSITE" id="PS50929"/>
    </source>
</evidence>
<dbReference type="InterPro" id="IPR003593">
    <property type="entry name" value="AAA+_ATPase"/>
</dbReference>
<evidence type="ECO:0000256" key="6">
    <source>
        <dbReference type="ARBA" id="ARBA00023136"/>
    </source>
</evidence>
<proteinExistence type="predicted"/>
<keyword evidence="3" id="KW-0547">Nucleotide-binding</keyword>
<evidence type="ECO:0000256" key="4">
    <source>
        <dbReference type="ARBA" id="ARBA00022840"/>
    </source>
</evidence>
<dbReference type="PROSITE" id="PS50929">
    <property type="entry name" value="ABC_TM1F"/>
    <property type="match status" value="1"/>
</dbReference>
<dbReference type="EMBL" id="JABXWP010000027">
    <property type="protein sequence ID" value="NVO89407.1"/>
    <property type="molecule type" value="Genomic_DNA"/>
</dbReference>
<evidence type="ECO:0000256" key="5">
    <source>
        <dbReference type="ARBA" id="ARBA00022989"/>
    </source>
</evidence>
<gene>
    <name evidence="10" type="ORF">HWN39_13100</name>
</gene>
<protein>
    <submittedName>
        <fullName evidence="10">ABC transporter ATP-binding protein</fullName>
    </submittedName>
</protein>
<dbReference type="PANTHER" id="PTHR43394:SF1">
    <property type="entry name" value="ATP-BINDING CASSETTE SUB-FAMILY B MEMBER 10, MITOCHONDRIAL"/>
    <property type="match status" value="1"/>
</dbReference>
<dbReference type="CDD" id="cd03228">
    <property type="entry name" value="ABCC_MRP_Like"/>
    <property type="match status" value="1"/>
</dbReference>
<name>A0A7Y7QHW2_LACRH</name>